<protein>
    <submittedName>
        <fullName evidence="2">Uncharacterized protein</fullName>
    </submittedName>
</protein>
<feature type="compositionally biased region" description="Low complexity" evidence="1">
    <location>
        <begin position="67"/>
        <end position="83"/>
    </location>
</feature>
<dbReference type="EMBL" id="CAJNOC010002889">
    <property type="protein sequence ID" value="CAF0956689.1"/>
    <property type="molecule type" value="Genomic_DNA"/>
</dbReference>
<evidence type="ECO:0000256" key="1">
    <source>
        <dbReference type="SAM" id="MobiDB-lite"/>
    </source>
</evidence>
<feature type="non-terminal residue" evidence="2">
    <location>
        <position position="83"/>
    </location>
</feature>
<comment type="caution">
    <text evidence="2">The sequence shown here is derived from an EMBL/GenBank/DDBJ whole genome shotgun (WGS) entry which is preliminary data.</text>
</comment>
<reference evidence="2" key="1">
    <citation type="submission" date="2021-02" db="EMBL/GenBank/DDBJ databases">
        <authorList>
            <person name="Nowell W R."/>
        </authorList>
    </citation>
    <scope>NUCLEOTIDE SEQUENCE</scope>
    <source>
        <strain evidence="2">Ploen Becks lab</strain>
    </source>
</reference>
<organism evidence="2 3">
    <name type="scientific">Brachionus calyciflorus</name>
    <dbReference type="NCBI Taxonomy" id="104777"/>
    <lineage>
        <taxon>Eukaryota</taxon>
        <taxon>Metazoa</taxon>
        <taxon>Spiralia</taxon>
        <taxon>Gnathifera</taxon>
        <taxon>Rotifera</taxon>
        <taxon>Eurotatoria</taxon>
        <taxon>Monogononta</taxon>
        <taxon>Pseudotrocha</taxon>
        <taxon>Ploima</taxon>
        <taxon>Brachionidae</taxon>
        <taxon>Brachionus</taxon>
    </lineage>
</organism>
<feature type="region of interest" description="Disordered" evidence="1">
    <location>
        <begin position="63"/>
        <end position="83"/>
    </location>
</feature>
<name>A0A814DM09_9BILA</name>
<evidence type="ECO:0000313" key="2">
    <source>
        <dbReference type="EMBL" id="CAF0956689.1"/>
    </source>
</evidence>
<proteinExistence type="predicted"/>
<gene>
    <name evidence="2" type="ORF">OXX778_LOCUS14231</name>
</gene>
<keyword evidence="3" id="KW-1185">Reference proteome</keyword>
<dbReference type="Proteomes" id="UP000663879">
    <property type="component" value="Unassembled WGS sequence"/>
</dbReference>
<accession>A0A814DM09</accession>
<evidence type="ECO:0000313" key="3">
    <source>
        <dbReference type="Proteomes" id="UP000663879"/>
    </source>
</evidence>
<sequence length="83" mass="9497">MSQTTSDLVKGSFHSINEQHHSYQNFNDFNLFNNQDWNVSQFNKANTASLDCVSSWAKIVSQDNLPSTSSQTTNQQQQQQQNK</sequence>
<dbReference type="AlphaFoldDB" id="A0A814DM09"/>